<comment type="similarity">
    <text evidence="1">Belongs to the thioredoxin family. DsbA subfamily.</text>
</comment>
<feature type="region of interest" description="Disordered" evidence="6">
    <location>
        <begin position="252"/>
        <end position="304"/>
    </location>
</feature>
<evidence type="ECO:0000256" key="7">
    <source>
        <dbReference type="SAM" id="Phobius"/>
    </source>
</evidence>
<comment type="caution">
    <text evidence="9">The sequence shown here is derived from an EMBL/GenBank/DDBJ whole genome shotgun (WGS) entry which is preliminary data.</text>
</comment>
<protein>
    <recommendedName>
        <fullName evidence="8">Thioredoxin-like fold domain-containing protein</fullName>
    </recommendedName>
</protein>
<keyword evidence="7" id="KW-1133">Transmembrane helix</keyword>
<keyword evidence="7" id="KW-0812">Transmembrane</keyword>
<keyword evidence="10" id="KW-1185">Reference proteome</keyword>
<dbReference type="Gene3D" id="3.40.30.10">
    <property type="entry name" value="Glutaredoxin"/>
    <property type="match status" value="1"/>
</dbReference>
<reference evidence="9 10" key="1">
    <citation type="submission" date="2018-05" db="EMBL/GenBank/DDBJ databases">
        <title>Draft Genome Sequence of Arthrobacter cumminsii IME1328, Isolated from a Patient Who Suffered from Foot Ulcers in China.</title>
        <authorList>
            <person name="Li M."/>
            <person name="Jiang Z."/>
            <person name="Sun Q."/>
            <person name="Tong Y."/>
        </authorList>
    </citation>
    <scope>NUCLEOTIDE SEQUENCE [LARGE SCALE GENOMIC DNA]</scope>
    <source>
        <strain evidence="9 10">IME1328</strain>
    </source>
</reference>
<dbReference type="InterPro" id="IPR036249">
    <property type="entry name" value="Thioredoxin-like_sf"/>
</dbReference>
<feature type="region of interest" description="Disordered" evidence="6">
    <location>
        <begin position="1"/>
        <end position="29"/>
    </location>
</feature>
<accession>A0ABX5L6F8</accession>
<feature type="domain" description="Thioredoxin-like fold" evidence="8">
    <location>
        <begin position="123"/>
        <end position="277"/>
    </location>
</feature>
<evidence type="ECO:0000313" key="9">
    <source>
        <dbReference type="EMBL" id="PWI27794.1"/>
    </source>
</evidence>
<feature type="transmembrane region" description="Helical" evidence="7">
    <location>
        <begin position="38"/>
        <end position="61"/>
    </location>
</feature>
<evidence type="ECO:0000256" key="3">
    <source>
        <dbReference type="ARBA" id="ARBA00023002"/>
    </source>
</evidence>
<evidence type="ECO:0000259" key="8">
    <source>
        <dbReference type="Pfam" id="PF13462"/>
    </source>
</evidence>
<dbReference type="InterPro" id="IPR012336">
    <property type="entry name" value="Thioredoxin-like_fold"/>
</dbReference>
<proteinExistence type="inferred from homology"/>
<feature type="compositionally biased region" description="Basic and acidic residues" evidence="6">
    <location>
        <begin position="9"/>
        <end position="23"/>
    </location>
</feature>
<feature type="region of interest" description="Disordered" evidence="6">
    <location>
        <begin position="99"/>
        <end position="118"/>
    </location>
</feature>
<evidence type="ECO:0000256" key="2">
    <source>
        <dbReference type="ARBA" id="ARBA00022729"/>
    </source>
</evidence>
<gene>
    <name evidence="9" type="ORF">CAY35_04880</name>
</gene>
<keyword evidence="3" id="KW-0560">Oxidoreductase</keyword>
<dbReference type="RefSeq" id="WP_109303576.1">
    <property type="nucleotide sequence ID" value="NZ_QFWG01000005.1"/>
</dbReference>
<dbReference type="EMBL" id="QFWG01000005">
    <property type="protein sequence ID" value="PWI27794.1"/>
    <property type="molecule type" value="Genomic_DNA"/>
</dbReference>
<dbReference type="PANTHER" id="PTHR13887:SF14">
    <property type="entry name" value="DISULFIDE BOND FORMATION PROTEIN D"/>
    <property type="match status" value="1"/>
</dbReference>
<name>A0ABX5L6F8_9MICC</name>
<dbReference type="CDD" id="cd02972">
    <property type="entry name" value="DsbA_family"/>
    <property type="match status" value="1"/>
</dbReference>
<evidence type="ECO:0000256" key="1">
    <source>
        <dbReference type="ARBA" id="ARBA00005791"/>
    </source>
</evidence>
<feature type="compositionally biased region" description="Basic and acidic residues" evidence="6">
    <location>
        <begin position="288"/>
        <end position="304"/>
    </location>
</feature>
<keyword evidence="4" id="KW-1015">Disulfide bond</keyword>
<organism evidence="9 10">
    <name type="scientific">Pseudoglutamicibacter cumminsii</name>
    <dbReference type="NCBI Taxonomy" id="156979"/>
    <lineage>
        <taxon>Bacteria</taxon>
        <taxon>Bacillati</taxon>
        <taxon>Actinomycetota</taxon>
        <taxon>Actinomycetes</taxon>
        <taxon>Micrococcales</taxon>
        <taxon>Micrococcaceae</taxon>
        <taxon>Pseudoglutamicibacter</taxon>
    </lineage>
</organism>
<evidence type="ECO:0000313" key="10">
    <source>
        <dbReference type="Proteomes" id="UP000245514"/>
    </source>
</evidence>
<dbReference type="Proteomes" id="UP000245514">
    <property type="component" value="Unassembled WGS sequence"/>
</dbReference>
<dbReference type="SUPFAM" id="SSF52833">
    <property type="entry name" value="Thioredoxin-like"/>
    <property type="match status" value="1"/>
</dbReference>
<dbReference type="PANTHER" id="PTHR13887">
    <property type="entry name" value="GLUTATHIONE S-TRANSFERASE KAPPA"/>
    <property type="match status" value="1"/>
</dbReference>
<keyword evidence="5" id="KW-0676">Redox-active center</keyword>
<evidence type="ECO:0000256" key="4">
    <source>
        <dbReference type="ARBA" id="ARBA00023157"/>
    </source>
</evidence>
<evidence type="ECO:0000256" key="5">
    <source>
        <dbReference type="ARBA" id="ARBA00023284"/>
    </source>
</evidence>
<keyword evidence="7" id="KW-0472">Membrane</keyword>
<keyword evidence="2" id="KW-0732">Signal</keyword>
<dbReference type="Pfam" id="PF13462">
    <property type="entry name" value="Thioredoxin_4"/>
    <property type="match status" value="1"/>
</dbReference>
<evidence type="ECO:0000256" key="6">
    <source>
        <dbReference type="SAM" id="MobiDB-lite"/>
    </source>
</evidence>
<sequence>MAKNTARSSNKDRVQAAREHAEQQRIATQKAQRRRATLIKAIIAAIVLVVVAVAVVVIIGLKNKGEDQYAEGPYPKTGNEVGGVVFTSPTEAKATNLTGKVKRPEGDNPLPSEKVNISGVDKNASPVQVIVYADPACPHCYEFEKSWGPTLNEQLEAGKITLEQRMVPYLDRGSPSNYSSRANNMLACVADSKPEVYNAVLNELFKVTMSQGEQKNQELIDLAKKHGVDGNIDSCVTDGTFRPWVAHADRQAREDGVSGTPSVFVNGERWDGQKNPDFGGWLQGKIDAAGKDGEAKGSDVKDDK</sequence>